<keyword evidence="2" id="KW-1003">Cell membrane</keyword>
<reference evidence="14 17" key="2">
    <citation type="submission" date="2019-08" db="EMBL/GenBank/DDBJ databases">
        <title>In-depth cultivation of the pig gut microbiome towards novel bacterial diversity and tailored functional studies.</title>
        <authorList>
            <person name="Wylensek D."/>
            <person name="Hitch T.C.A."/>
            <person name="Clavel T."/>
        </authorList>
    </citation>
    <scope>NUCLEOTIDE SEQUENCE [LARGE SCALE GENOMIC DNA]</scope>
    <source>
        <strain evidence="14 17">WCA3-601-WT-6J</strain>
    </source>
</reference>
<evidence type="ECO:0000259" key="13">
    <source>
        <dbReference type="PROSITE" id="PS50885"/>
    </source>
</evidence>
<dbReference type="Proteomes" id="UP000431913">
    <property type="component" value="Unassembled WGS sequence"/>
</dbReference>
<dbReference type="Gene3D" id="3.30.565.10">
    <property type="entry name" value="Histidine kinase-like ATPase, C-terminal domain"/>
    <property type="match status" value="1"/>
</dbReference>
<evidence type="ECO:0000313" key="18">
    <source>
        <dbReference type="Proteomes" id="UP000449193"/>
    </source>
</evidence>
<keyword evidence="9 12" id="KW-1133">Transmembrane helix</keyword>
<keyword evidence="10" id="KW-0902">Two-component regulatory system</keyword>
<keyword evidence="4" id="KW-0808">Transferase</keyword>
<evidence type="ECO:0000256" key="12">
    <source>
        <dbReference type="SAM" id="Phobius"/>
    </source>
</evidence>
<evidence type="ECO:0000313" key="17">
    <source>
        <dbReference type="Proteomes" id="UP000431913"/>
    </source>
</evidence>
<evidence type="ECO:0000313" key="16">
    <source>
        <dbReference type="EMBL" id="MTS52395.1"/>
    </source>
</evidence>
<sequence length="591" mass="67634">MRLNRQADLQQGETELRRSKLQKNSIVFKISMVITVLFATVICLLVGYNIYSFSAASRGVWEQQQRVLNIYTQKMGTLLGDATTMLDELALDNLGRTSTMPNTTAFQRYISSIDLAGVLSTRVDRNPRLTCLYFLYPEIDVLLMRYSVTLDWTQKFQLDDYLRAEHAWNNDALSGVWHVRELGGSFFLQQNYRIGEADMGVLIKAQELLMSEDSERSWKSVYFLTDMDGRIVATENAELFPVGESVSNDEAYHLEENMVLFTDALPEGGLRLSCAVPGSEVYAGFGRTQFYFLTIGTLFVFAMVCISRYLSRNIVDPLKELSRATQELERGNIDYRIQTDRAYAFEFSDLFSLFNHMTQEISALKIQNYEEALERKNAEVKYLQLQLHPHFYLNAITTISSLSMRGENEQIQSFIRALSTYLRYLFTDNQNATTVESEIRHAEDYIRLQQISHADTIFYYTSVDPRAAQVPLQKLLVQTFVENIFKHAFDGEASISIFIRASIVEEDGESYAQITVEDTGYGFPQELLDKMPMPDEKKHVGIYNICQTMKFTYGRTDLIRLSNNKQGGACVEIHVPLDAEGEWTNEASDRG</sequence>
<evidence type="ECO:0000256" key="2">
    <source>
        <dbReference type="ARBA" id="ARBA00022475"/>
    </source>
</evidence>
<organism evidence="14 17">
    <name type="scientific">Ruthenibacterium lactatiformans</name>
    <dbReference type="NCBI Taxonomy" id="1550024"/>
    <lineage>
        <taxon>Bacteria</taxon>
        <taxon>Bacillati</taxon>
        <taxon>Bacillota</taxon>
        <taxon>Clostridia</taxon>
        <taxon>Eubacteriales</taxon>
        <taxon>Oscillospiraceae</taxon>
        <taxon>Ruthenibacterium</taxon>
    </lineage>
</organism>
<dbReference type="PANTHER" id="PTHR34220">
    <property type="entry name" value="SENSOR HISTIDINE KINASE YPDA"/>
    <property type="match status" value="1"/>
</dbReference>
<dbReference type="Pfam" id="PF00672">
    <property type="entry name" value="HAMP"/>
    <property type="match status" value="1"/>
</dbReference>
<dbReference type="Pfam" id="PF06580">
    <property type="entry name" value="His_kinase"/>
    <property type="match status" value="1"/>
</dbReference>
<evidence type="ECO:0000256" key="3">
    <source>
        <dbReference type="ARBA" id="ARBA00022553"/>
    </source>
</evidence>
<keyword evidence="5 12" id="KW-0812">Transmembrane</keyword>
<evidence type="ECO:0000313" key="15">
    <source>
        <dbReference type="EMBL" id="MTS26608.1"/>
    </source>
</evidence>
<dbReference type="InterPro" id="IPR050640">
    <property type="entry name" value="Bact_2-comp_sensor_kinase"/>
</dbReference>
<keyword evidence="3" id="KW-0597">Phosphoprotein</keyword>
<dbReference type="GO" id="GO:0005886">
    <property type="term" value="C:plasma membrane"/>
    <property type="evidence" value="ECO:0007669"/>
    <property type="project" value="UniProtKB-SubCell"/>
</dbReference>
<evidence type="ECO:0000256" key="6">
    <source>
        <dbReference type="ARBA" id="ARBA00022741"/>
    </source>
</evidence>
<comment type="caution">
    <text evidence="14">The sequence shown here is derived from an EMBL/GenBank/DDBJ whole genome shotgun (WGS) entry which is preliminary data.</text>
</comment>
<keyword evidence="11 12" id="KW-0472">Membrane</keyword>
<evidence type="ECO:0000256" key="7">
    <source>
        <dbReference type="ARBA" id="ARBA00022777"/>
    </source>
</evidence>
<evidence type="ECO:0000256" key="5">
    <source>
        <dbReference type="ARBA" id="ARBA00022692"/>
    </source>
</evidence>
<dbReference type="InterPro" id="IPR003660">
    <property type="entry name" value="HAMP_dom"/>
</dbReference>
<evidence type="ECO:0000256" key="11">
    <source>
        <dbReference type="ARBA" id="ARBA00023136"/>
    </source>
</evidence>
<reference evidence="18 19" key="1">
    <citation type="journal article" date="2019" name="Nat. Med.">
        <title>A library of human gut bacterial isolates paired with longitudinal multiomics data enables mechanistic microbiome research.</title>
        <authorList>
            <person name="Poyet M."/>
            <person name="Groussin M."/>
            <person name="Gibbons S.M."/>
            <person name="Avila-Pacheco J."/>
            <person name="Jiang X."/>
            <person name="Kearney S.M."/>
            <person name="Perrotta A.R."/>
            <person name="Berdy B."/>
            <person name="Zhao S."/>
            <person name="Lieberman T.D."/>
            <person name="Swanson P.K."/>
            <person name="Smith M."/>
            <person name="Roesemann S."/>
            <person name="Alexander J.E."/>
            <person name="Rich S.A."/>
            <person name="Livny J."/>
            <person name="Vlamakis H."/>
            <person name="Clish C."/>
            <person name="Bullock K."/>
            <person name="Deik A."/>
            <person name="Scott J."/>
            <person name="Pierce K.A."/>
            <person name="Xavier R.J."/>
            <person name="Alm E.J."/>
        </authorList>
    </citation>
    <scope>NUCLEOTIDE SEQUENCE [LARGE SCALE GENOMIC DNA]</scope>
    <source>
        <strain evidence="15 19">BIOML-A4</strain>
        <strain evidence="16 18">BIOML-A7</strain>
    </source>
</reference>
<dbReference type="SMART" id="SM00304">
    <property type="entry name" value="HAMP"/>
    <property type="match status" value="1"/>
</dbReference>
<evidence type="ECO:0000256" key="4">
    <source>
        <dbReference type="ARBA" id="ARBA00022679"/>
    </source>
</evidence>
<dbReference type="Proteomes" id="UP000449193">
    <property type="component" value="Unassembled WGS sequence"/>
</dbReference>
<name>A0A6I3QU25_9FIRM</name>
<evidence type="ECO:0000256" key="10">
    <source>
        <dbReference type="ARBA" id="ARBA00023012"/>
    </source>
</evidence>
<dbReference type="RefSeq" id="WP_009322911.1">
    <property type="nucleotide sequence ID" value="NZ_CATXDA010000002.1"/>
</dbReference>
<evidence type="ECO:0000256" key="8">
    <source>
        <dbReference type="ARBA" id="ARBA00022840"/>
    </source>
</evidence>
<dbReference type="Proteomes" id="UP000472755">
    <property type="component" value="Unassembled WGS sequence"/>
</dbReference>
<dbReference type="GO" id="GO:0000155">
    <property type="term" value="F:phosphorelay sensor kinase activity"/>
    <property type="evidence" value="ECO:0007669"/>
    <property type="project" value="InterPro"/>
</dbReference>
<keyword evidence="8" id="KW-0067">ATP-binding</keyword>
<dbReference type="CDD" id="cd06225">
    <property type="entry name" value="HAMP"/>
    <property type="match status" value="1"/>
</dbReference>
<accession>A0A6I3QU25</accession>
<protein>
    <submittedName>
        <fullName evidence="14">HAMP domain-containing protein</fullName>
    </submittedName>
</protein>
<keyword evidence="7" id="KW-0418">Kinase</keyword>
<evidence type="ECO:0000256" key="9">
    <source>
        <dbReference type="ARBA" id="ARBA00022989"/>
    </source>
</evidence>
<dbReference type="InterPro" id="IPR036890">
    <property type="entry name" value="HATPase_C_sf"/>
</dbReference>
<dbReference type="PROSITE" id="PS50885">
    <property type="entry name" value="HAMP"/>
    <property type="match status" value="1"/>
</dbReference>
<feature type="domain" description="HAMP" evidence="13">
    <location>
        <begin position="312"/>
        <end position="366"/>
    </location>
</feature>
<dbReference type="PANTHER" id="PTHR34220:SF11">
    <property type="entry name" value="SENSOR PROTEIN KINASE HPTS"/>
    <property type="match status" value="1"/>
</dbReference>
<dbReference type="SUPFAM" id="SSF55874">
    <property type="entry name" value="ATPase domain of HSP90 chaperone/DNA topoisomerase II/histidine kinase"/>
    <property type="match status" value="1"/>
</dbReference>
<dbReference type="EMBL" id="WMZU01000005">
    <property type="protein sequence ID" value="MTS26608.1"/>
    <property type="molecule type" value="Genomic_DNA"/>
</dbReference>
<dbReference type="Gene3D" id="6.10.340.10">
    <property type="match status" value="1"/>
</dbReference>
<dbReference type="AlphaFoldDB" id="A0A6I3QU25"/>
<dbReference type="InterPro" id="IPR003594">
    <property type="entry name" value="HATPase_dom"/>
</dbReference>
<dbReference type="Pfam" id="PF02518">
    <property type="entry name" value="HATPase_c"/>
    <property type="match status" value="1"/>
</dbReference>
<evidence type="ECO:0000313" key="19">
    <source>
        <dbReference type="Proteomes" id="UP000472755"/>
    </source>
</evidence>
<gene>
    <name evidence="14" type="ORF">FYJ76_13385</name>
    <name evidence="16" type="ORF">GMD52_12720</name>
    <name evidence="15" type="ORF">GMD59_04815</name>
</gene>
<comment type="subcellular location">
    <subcellularLocation>
        <location evidence="1">Cell membrane</location>
        <topology evidence="1">Multi-pass membrane protein</topology>
    </subcellularLocation>
</comment>
<proteinExistence type="predicted"/>
<dbReference type="EMBL" id="WMZR01000017">
    <property type="protein sequence ID" value="MTS52395.1"/>
    <property type="molecule type" value="Genomic_DNA"/>
</dbReference>
<keyword evidence="6" id="KW-0547">Nucleotide-binding</keyword>
<dbReference type="InterPro" id="IPR010559">
    <property type="entry name" value="Sig_transdc_His_kin_internal"/>
</dbReference>
<feature type="transmembrane region" description="Helical" evidence="12">
    <location>
        <begin position="26"/>
        <end position="48"/>
    </location>
</feature>
<evidence type="ECO:0000256" key="1">
    <source>
        <dbReference type="ARBA" id="ARBA00004651"/>
    </source>
</evidence>
<evidence type="ECO:0000313" key="14">
    <source>
        <dbReference type="EMBL" id="MST92909.1"/>
    </source>
</evidence>
<dbReference type="GO" id="GO:0005524">
    <property type="term" value="F:ATP binding"/>
    <property type="evidence" value="ECO:0007669"/>
    <property type="project" value="UniProtKB-KW"/>
</dbReference>
<dbReference type="EMBL" id="VUNJ01000016">
    <property type="protein sequence ID" value="MST92909.1"/>
    <property type="molecule type" value="Genomic_DNA"/>
</dbReference>